<gene>
    <name evidence="2" type="ORF">CTEN210_02116</name>
</gene>
<dbReference type="InterPro" id="IPR002068">
    <property type="entry name" value="A-crystallin/Hsp20_dom"/>
</dbReference>
<organism evidence="2 3">
    <name type="scientific">Chaetoceros tenuissimus</name>
    <dbReference type="NCBI Taxonomy" id="426638"/>
    <lineage>
        <taxon>Eukaryota</taxon>
        <taxon>Sar</taxon>
        <taxon>Stramenopiles</taxon>
        <taxon>Ochrophyta</taxon>
        <taxon>Bacillariophyta</taxon>
        <taxon>Coscinodiscophyceae</taxon>
        <taxon>Chaetocerotophycidae</taxon>
        <taxon>Chaetocerotales</taxon>
        <taxon>Chaetocerotaceae</taxon>
        <taxon>Chaetoceros</taxon>
    </lineage>
</organism>
<comment type="caution">
    <text evidence="2">The sequence shown here is derived from an EMBL/GenBank/DDBJ whole genome shotgun (WGS) entry which is preliminary data.</text>
</comment>
<evidence type="ECO:0000313" key="3">
    <source>
        <dbReference type="Proteomes" id="UP001054902"/>
    </source>
</evidence>
<sequence length="141" mass="15968">MSLSRRLFHGFDDFFAPPTFPDFGPVPFLTDTNRDSDMVLRRSSPCYEVTENDNQYQFGGRKIDKTDEDGAVFKSETKFEKRFVLDQTIDASKVTANLENGVLTVTALKDPERKTVKKIAITNGVPNKAIEENPQDAKMKE</sequence>
<dbReference type="EMBL" id="BLLK01000022">
    <property type="protein sequence ID" value="GFH45642.1"/>
    <property type="molecule type" value="Genomic_DNA"/>
</dbReference>
<evidence type="ECO:0000313" key="2">
    <source>
        <dbReference type="EMBL" id="GFH45642.1"/>
    </source>
</evidence>
<dbReference type="InterPro" id="IPR008978">
    <property type="entry name" value="HSP20-like_chaperone"/>
</dbReference>
<evidence type="ECO:0000259" key="1">
    <source>
        <dbReference type="Pfam" id="PF00011"/>
    </source>
</evidence>
<proteinExistence type="predicted"/>
<feature type="domain" description="SHSP" evidence="1">
    <location>
        <begin position="57"/>
        <end position="122"/>
    </location>
</feature>
<keyword evidence="3" id="KW-1185">Reference proteome</keyword>
<dbReference type="CDD" id="cd06464">
    <property type="entry name" value="ACD_sHsps-like"/>
    <property type="match status" value="1"/>
</dbReference>
<dbReference type="AlphaFoldDB" id="A0AAD3CGF2"/>
<dbReference type="SUPFAM" id="SSF49764">
    <property type="entry name" value="HSP20-like chaperones"/>
    <property type="match status" value="1"/>
</dbReference>
<dbReference type="Gene3D" id="2.60.40.790">
    <property type="match status" value="1"/>
</dbReference>
<keyword evidence="2" id="KW-0346">Stress response</keyword>
<accession>A0AAD3CGF2</accession>
<protein>
    <submittedName>
        <fullName evidence="2">Heat shock protein Hsp20</fullName>
    </submittedName>
</protein>
<dbReference type="Pfam" id="PF00011">
    <property type="entry name" value="HSP20"/>
    <property type="match status" value="1"/>
</dbReference>
<dbReference type="Proteomes" id="UP001054902">
    <property type="component" value="Unassembled WGS sequence"/>
</dbReference>
<name>A0AAD3CGF2_9STRA</name>
<reference evidence="2 3" key="1">
    <citation type="journal article" date="2021" name="Sci. Rep.">
        <title>The genome of the diatom Chaetoceros tenuissimus carries an ancient integrated fragment of an extant virus.</title>
        <authorList>
            <person name="Hongo Y."/>
            <person name="Kimura K."/>
            <person name="Takaki Y."/>
            <person name="Yoshida Y."/>
            <person name="Baba S."/>
            <person name="Kobayashi G."/>
            <person name="Nagasaki K."/>
            <person name="Hano T."/>
            <person name="Tomaru Y."/>
        </authorList>
    </citation>
    <scope>NUCLEOTIDE SEQUENCE [LARGE SCALE GENOMIC DNA]</scope>
    <source>
        <strain evidence="2 3">NIES-3715</strain>
    </source>
</reference>